<dbReference type="SUPFAM" id="SSF56349">
    <property type="entry name" value="DNA breaking-rejoining enzymes"/>
    <property type="match status" value="1"/>
</dbReference>
<reference evidence="6 7" key="1">
    <citation type="journal article" date="2010" name="J. Bacteriol.">
        <title>Genome sequence of the oligotrophic marine Gammaproteobacterium HTCC2143, isolated from the Oregon Coast.</title>
        <authorList>
            <person name="Oh H.M."/>
            <person name="Kang I."/>
            <person name="Ferriera S."/>
            <person name="Giovannoni S.J."/>
            <person name="Cho J.C."/>
        </authorList>
    </citation>
    <scope>NUCLEOTIDE SEQUENCE [LARGE SCALE GENOMIC DNA]</scope>
    <source>
        <strain evidence="6 7">HTCC2143</strain>
    </source>
</reference>
<dbReference type="InterPro" id="IPR013762">
    <property type="entry name" value="Integrase-like_cat_sf"/>
</dbReference>
<evidence type="ECO:0000259" key="5">
    <source>
        <dbReference type="PROSITE" id="PS51898"/>
    </source>
</evidence>
<evidence type="ECO:0000256" key="2">
    <source>
        <dbReference type="ARBA" id="ARBA00022908"/>
    </source>
</evidence>
<comment type="caution">
    <text evidence="6">The sequence shown here is derived from an EMBL/GenBank/DDBJ whole genome shotgun (WGS) entry which is preliminary data.</text>
</comment>
<dbReference type="InterPro" id="IPR010998">
    <property type="entry name" value="Integrase_recombinase_N"/>
</dbReference>
<keyword evidence="2" id="KW-0229">DNA integration</keyword>
<dbReference type="InterPro" id="IPR025166">
    <property type="entry name" value="Integrase_DNA_bind_dom"/>
</dbReference>
<dbReference type="STRING" id="247633.GP2143_03173"/>
<dbReference type="Pfam" id="PF13356">
    <property type="entry name" value="Arm-DNA-bind_3"/>
    <property type="match status" value="1"/>
</dbReference>
<evidence type="ECO:0000313" key="7">
    <source>
        <dbReference type="Proteomes" id="UP000004931"/>
    </source>
</evidence>
<evidence type="ECO:0000256" key="1">
    <source>
        <dbReference type="ARBA" id="ARBA00008857"/>
    </source>
</evidence>
<dbReference type="GO" id="GO:0003677">
    <property type="term" value="F:DNA binding"/>
    <property type="evidence" value="ECO:0007669"/>
    <property type="project" value="UniProtKB-KW"/>
</dbReference>
<dbReference type="Proteomes" id="UP000004931">
    <property type="component" value="Unassembled WGS sequence"/>
</dbReference>
<dbReference type="eggNOG" id="COG0582">
    <property type="taxonomic scope" value="Bacteria"/>
</dbReference>
<feature type="domain" description="Tyr recombinase" evidence="5">
    <location>
        <begin position="212"/>
        <end position="398"/>
    </location>
</feature>
<proteinExistence type="inferred from homology"/>
<dbReference type="PANTHER" id="PTHR30629">
    <property type="entry name" value="PROPHAGE INTEGRASE"/>
    <property type="match status" value="1"/>
</dbReference>
<dbReference type="Gene3D" id="1.10.443.10">
    <property type="entry name" value="Intergrase catalytic core"/>
    <property type="match status" value="1"/>
</dbReference>
<organism evidence="6 7">
    <name type="scientific">marine gamma proteobacterium HTCC2143</name>
    <dbReference type="NCBI Taxonomy" id="247633"/>
    <lineage>
        <taxon>Bacteria</taxon>
        <taxon>Pseudomonadati</taxon>
        <taxon>Pseudomonadota</taxon>
        <taxon>Gammaproteobacteria</taxon>
        <taxon>Cellvibrionales</taxon>
        <taxon>Spongiibacteraceae</taxon>
        <taxon>BD1-7 clade</taxon>
    </lineage>
</organism>
<evidence type="ECO:0000313" key="6">
    <source>
        <dbReference type="EMBL" id="EAW31089.1"/>
    </source>
</evidence>
<dbReference type="OrthoDB" id="9795573at2"/>
<dbReference type="Gene3D" id="3.30.160.390">
    <property type="entry name" value="Integrase, DNA-binding domain"/>
    <property type="match status" value="1"/>
</dbReference>
<evidence type="ECO:0000256" key="3">
    <source>
        <dbReference type="ARBA" id="ARBA00023125"/>
    </source>
</evidence>
<sequence length="416" mass="46344">MAGGNSTPLNASIVKRHKTGTLVDTHPNRGLRLVARDTGKKTWIYRYKSDSGTTKQIRLGHFPAMSLADARSELGVLKELRNSGTDPRESAAKKKEQRRLDAIVDTGPFTFDKMVDVYLSERVDKQRKPKGAAETRRLLERDLAPIAKIPVENTDLLQIHTLVAKIHSRAPDVARVFRRELKASWEYAMNVGRTKSPCLINADTGAKMKQGKRVRALNKAEVGELLNWMPMNYSQTVTDALILTLYLGLRSGEVCLMHDRELISEGHVLWLNIPGSRMKTGKAHRVPIVGKALKVVERRRGSGYLFRSRSGGAIKQKVLGVEVYSHSGRSSSKNYENNSICPVSNWAPNDLRKTARTLLASMECPFEVGESILAHALPGVAGVYNLHTYDQEKVRWLGMLGDRLDRLSENTTVGAI</sequence>
<keyword evidence="3" id="KW-0238">DNA-binding</keyword>
<protein>
    <submittedName>
        <fullName evidence="6">Integrative genetic element Gsu32, integrase, putative</fullName>
    </submittedName>
</protein>
<dbReference type="InterPro" id="IPR038488">
    <property type="entry name" value="Integrase_DNA-bd_sf"/>
</dbReference>
<keyword evidence="4" id="KW-0233">DNA recombination</keyword>
<accession>A0YCY6</accession>
<dbReference type="InterPro" id="IPR050808">
    <property type="entry name" value="Phage_Integrase"/>
</dbReference>
<name>A0YCY6_9GAMM</name>
<dbReference type="PROSITE" id="PS51898">
    <property type="entry name" value="TYR_RECOMBINASE"/>
    <property type="match status" value="1"/>
</dbReference>
<dbReference type="InterPro" id="IPR002104">
    <property type="entry name" value="Integrase_catalytic"/>
</dbReference>
<dbReference type="EMBL" id="AAVT01000004">
    <property type="protein sequence ID" value="EAW31089.1"/>
    <property type="molecule type" value="Genomic_DNA"/>
</dbReference>
<dbReference type="PANTHER" id="PTHR30629:SF2">
    <property type="entry name" value="PROPHAGE INTEGRASE INTS-RELATED"/>
    <property type="match status" value="1"/>
</dbReference>
<dbReference type="InterPro" id="IPR011010">
    <property type="entry name" value="DNA_brk_join_enz"/>
</dbReference>
<comment type="similarity">
    <text evidence="1">Belongs to the 'phage' integrase family.</text>
</comment>
<dbReference type="GO" id="GO:0006310">
    <property type="term" value="P:DNA recombination"/>
    <property type="evidence" value="ECO:0007669"/>
    <property type="project" value="UniProtKB-KW"/>
</dbReference>
<dbReference type="Gene3D" id="1.10.150.130">
    <property type="match status" value="1"/>
</dbReference>
<dbReference type="AlphaFoldDB" id="A0YCY6"/>
<gene>
    <name evidence="6" type="ORF">GP2143_03173</name>
</gene>
<dbReference type="GO" id="GO:0015074">
    <property type="term" value="P:DNA integration"/>
    <property type="evidence" value="ECO:0007669"/>
    <property type="project" value="UniProtKB-KW"/>
</dbReference>
<evidence type="ECO:0000256" key="4">
    <source>
        <dbReference type="ARBA" id="ARBA00023172"/>
    </source>
</evidence>
<keyword evidence="7" id="KW-1185">Reference proteome</keyword>
<dbReference type="Pfam" id="PF00589">
    <property type="entry name" value="Phage_integrase"/>
    <property type="match status" value="1"/>
</dbReference>